<evidence type="ECO:0000313" key="1">
    <source>
        <dbReference type="EMBL" id="JAH81373.1"/>
    </source>
</evidence>
<reference evidence="1" key="2">
    <citation type="journal article" date="2015" name="Fish Shellfish Immunol.">
        <title>Early steps in the European eel (Anguilla anguilla)-Vibrio vulnificus interaction in the gills: Role of the RtxA13 toxin.</title>
        <authorList>
            <person name="Callol A."/>
            <person name="Pajuelo D."/>
            <person name="Ebbesson L."/>
            <person name="Teles M."/>
            <person name="MacKenzie S."/>
            <person name="Amaro C."/>
        </authorList>
    </citation>
    <scope>NUCLEOTIDE SEQUENCE</scope>
</reference>
<proteinExistence type="predicted"/>
<name>A0A0E9VVV3_ANGAN</name>
<dbReference type="AlphaFoldDB" id="A0A0E9VVV3"/>
<organism evidence="1">
    <name type="scientific">Anguilla anguilla</name>
    <name type="common">European freshwater eel</name>
    <name type="synonym">Muraena anguilla</name>
    <dbReference type="NCBI Taxonomy" id="7936"/>
    <lineage>
        <taxon>Eukaryota</taxon>
        <taxon>Metazoa</taxon>
        <taxon>Chordata</taxon>
        <taxon>Craniata</taxon>
        <taxon>Vertebrata</taxon>
        <taxon>Euteleostomi</taxon>
        <taxon>Actinopterygii</taxon>
        <taxon>Neopterygii</taxon>
        <taxon>Teleostei</taxon>
        <taxon>Anguilliformes</taxon>
        <taxon>Anguillidae</taxon>
        <taxon>Anguilla</taxon>
    </lineage>
</organism>
<sequence length="52" mass="6006">MSSMLCATTSVSFKMFCVKVTSYELHIYNLFVTKRNFFLTQAMLTVTHMCCP</sequence>
<accession>A0A0E9VVV3</accession>
<reference evidence="1" key="1">
    <citation type="submission" date="2014-11" db="EMBL/GenBank/DDBJ databases">
        <authorList>
            <person name="Amaro Gonzalez C."/>
        </authorList>
    </citation>
    <scope>NUCLEOTIDE SEQUENCE</scope>
</reference>
<dbReference type="EMBL" id="GBXM01027204">
    <property type="protein sequence ID" value="JAH81373.1"/>
    <property type="molecule type" value="Transcribed_RNA"/>
</dbReference>
<protein>
    <submittedName>
        <fullName evidence="1">Uncharacterized protein</fullName>
    </submittedName>
</protein>